<dbReference type="AlphaFoldDB" id="A0A853H1Q5"/>
<evidence type="ECO:0000256" key="1">
    <source>
        <dbReference type="SAM" id="MobiDB-lite"/>
    </source>
</evidence>
<gene>
    <name evidence="2" type="ORF">H0A62_02700</name>
</gene>
<sequence>MLIVFHSKAAAEVLMFSHHALPILKAAGKPYTDTLPERGVITRDHLEAAIKGIEQAISANTEADEYPDDEDENDSKKHPISEPVSFRRRAFPLLAMLRLSRDHDADVIWEPAPSW</sequence>
<evidence type="ECO:0000313" key="2">
    <source>
        <dbReference type="EMBL" id="NYT84503.1"/>
    </source>
</evidence>
<comment type="caution">
    <text evidence="2">The sequence shown here is derived from an EMBL/GenBank/DDBJ whole genome shotgun (WGS) entry which is preliminary data.</text>
</comment>
<dbReference type="Pfam" id="PF08895">
    <property type="entry name" value="DUF1840"/>
    <property type="match status" value="1"/>
</dbReference>
<accession>A0A853H1Q5</accession>
<feature type="region of interest" description="Disordered" evidence="1">
    <location>
        <begin position="57"/>
        <end position="81"/>
    </location>
</feature>
<dbReference type="Proteomes" id="UP000554144">
    <property type="component" value="Unassembled WGS sequence"/>
</dbReference>
<dbReference type="InterPro" id="IPR014991">
    <property type="entry name" value="DUF1840"/>
</dbReference>
<name>A0A853H1Q5_9BURK</name>
<feature type="compositionally biased region" description="Acidic residues" evidence="1">
    <location>
        <begin position="62"/>
        <end position="73"/>
    </location>
</feature>
<evidence type="ECO:0000313" key="3">
    <source>
        <dbReference type="Proteomes" id="UP000554144"/>
    </source>
</evidence>
<dbReference type="EMBL" id="JACCEV010000001">
    <property type="protein sequence ID" value="NYT84503.1"/>
    <property type="molecule type" value="Genomic_DNA"/>
</dbReference>
<dbReference type="RefSeq" id="WP_130038335.1">
    <property type="nucleotide sequence ID" value="NZ_JACCEV010000001.1"/>
</dbReference>
<organism evidence="2 3">
    <name type="scientific">Pollutimonas harenae</name>
    <dbReference type="NCBI Taxonomy" id="657015"/>
    <lineage>
        <taxon>Bacteria</taxon>
        <taxon>Pseudomonadati</taxon>
        <taxon>Pseudomonadota</taxon>
        <taxon>Betaproteobacteria</taxon>
        <taxon>Burkholderiales</taxon>
        <taxon>Alcaligenaceae</taxon>
        <taxon>Pollutimonas</taxon>
    </lineage>
</organism>
<keyword evidence="3" id="KW-1185">Reference proteome</keyword>
<protein>
    <submittedName>
        <fullName evidence="2">DUF1840 domain-containing protein</fullName>
    </submittedName>
</protein>
<proteinExistence type="predicted"/>
<reference evidence="2 3" key="1">
    <citation type="submission" date="2020-07" db="EMBL/GenBank/DDBJ databases">
        <title>Taxonomic revisions and descriptions of new bacterial species based on genomic comparisons in the high-G+C-content subgroup of the family Alcaligenaceae.</title>
        <authorList>
            <person name="Szabo A."/>
            <person name="Felfoldi T."/>
        </authorList>
    </citation>
    <scope>NUCLEOTIDE SEQUENCE [LARGE SCALE GENOMIC DNA]</scope>
    <source>
        <strain evidence="2 3">DSM 25667</strain>
    </source>
</reference>
<dbReference type="OrthoDB" id="5296629at2"/>